<dbReference type="CDD" id="cd12148">
    <property type="entry name" value="fungal_TF_MHR"/>
    <property type="match status" value="1"/>
</dbReference>
<dbReference type="EMBL" id="KZ679146">
    <property type="protein sequence ID" value="PTB71783.1"/>
    <property type="molecule type" value="Genomic_DNA"/>
</dbReference>
<evidence type="ECO:0000256" key="3">
    <source>
        <dbReference type="SAM" id="Phobius"/>
    </source>
</evidence>
<dbReference type="SUPFAM" id="SSF57701">
    <property type="entry name" value="Zn2/Cys6 DNA-binding domain"/>
    <property type="match status" value="1"/>
</dbReference>
<feature type="transmembrane region" description="Helical" evidence="3">
    <location>
        <begin position="292"/>
        <end position="312"/>
    </location>
</feature>
<organism evidence="5 6">
    <name type="scientific">Trichoderma longibrachiatum ATCC 18648</name>
    <dbReference type="NCBI Taxonomy" id="983965"/>
    <lineage>
        <taxon>Eukaryota</taxon>
        <taxon>Fungi</taxon>
        <taxon>Dikarya</taxon>
        <taxon>Ascomycota</taxon>
        <taxon>Pezizomycotina</taxon>
        <taxon>Sordariomycetes</taxon>
        <taxon>Hypocreomycetidae</taxon>
        <taxon>Hypocreales</taxon>
        <taxon>Hypocreaceae</taxon>
        <taxon>Trichoderma</taxon>
    </lineage>
</organism>
<dbReference type="STRING" id="983965.A0A2T4BR37"/>
<dbReference type="PROSITE" id="PS00463">
    <property type="entry name" value="ZN2_CY6_FUNGAL_1"/>
    <property type="match status" value="1"/>
</dbReference>
<keyword evidence="3" id="KW-0812">Transmembrane</keyword>
<protein>
    <recommendedName>
        <fullName evidence="4">Zn(2)-C6 fungal-type domain-containing protein</fullName>
    </recommendedName>
</protein>
<feature type="domain" description="Zn(2)-C6 fungal-type" evidence="4">
    <location>
        <begin position="41"/>
        <end position="71"/>
    </location>
</feature>
<sequence length="627" mass="71457">METNSNSISPQPQRNNALDAYNTKKRKRPKDIPSHTRILAACDACRVSKTRCDSARPTCAKCAERGLGCRYPDKDPFSIFETWGKKILGAVEEQGRLLAALSEGARDGLQQQRPDQLARLLDMDGENLETMSRKDTPWTPITGSDMILSWSVFPQERPVSTFPSTEYAEKPKPSDLEVSNPSPERMFELRDIYMSRIQGKNPIVDADQLDAHIAYVLDNGFGWTATSCLVLLVFALAAVWGNYPDDERRHVETQEEVNIYPGQRVTMAVPDHRMRESLMYIAMAQKRMSTAYLDDSLLGVVCFCLFGMWYQYNIEPIPGWKMFRTASMMWEAYNLKHSDGKTQRQKQEESLEQRLYWTCLKSECEVRHELNGLPPCTLQESSFPYALPTFPTIESFGQSSVDTRHDAFTLHSTTLSYYYYLAEISLRRLLNRTRSAATVLSPTIDSLTAAQLAETLQKLEGQLQQWLDCLPPALRFHIPPETHPSPDEPELVKLMRERYAEVRELLCRAYLYMCLHGGMRLTRSQAETFGAHASLGLRLSVYRIQTENPFFRHPGSWGACRVRFNHALCLIAAHRGKQAGVESAAHVLVPPMWRECVDTVQERLETWADQGGGIRELGVLLDWLKKL</sequence>
<evidence type="ECO:0000256" key="2">
    <source>
        <dbReference type="SAM" id="MobiDB-lite"/>
    </source>
</evidence>
<evidence type="ECO:0000259" key="4">
    <source>
        <dbReference type="PROSITE" id="PS50048"/>
    </source>
</evidence>
<accession>A0A2T4BR37</accession>
<feature type="region of interest" description="Disordered" evidence="2">
    <location>
        <begin position="162"/>
        <end position="181"/>
    </location>
</feature>
<feature type="region of interest" description="Disordered" evidence="2">
    <location>
        <begin position="1"/>
        <end position="32"/>
    </location>
</feature>
<dbReference type="AlphaFoldDB" id="A0A2T4BR37"/>
<dbReference type="PANTHER" id="PTHR47785">
    <property type="entry name" value="ZN(II)2CYS6 TRANSCRIPTION FACTOR (EUROFUNG)-RELATED-RELATED"/>
    <property type="match status" value="1"/>
</dbReference>
<dbReference type="PROSITE" id="PS50048">
    <property type="entry name" value="ZN2_CY6_FUNGAL_2"/>
    <property type="match status" value="1"/>
</dbReference>
<dbReference type="InterPro" id="IPR036864">
    <property type="entry name" value="Zn2-C6_fun-type_DNA-bd_sf"/>
</dbReference>
<dbReference type="OrthoDB" id="4356994at2759"/>
<dbReference type="InterPro" id="IPR053181">
    <property type="entry name" value="EcdB-like_regulator"/>
</dbReference>
<evidence type="ECO:0000313" key="5">
    <source>
        <dbReference type="EMBL" id="PTB71783.1"/>
    </source>
</evidence>
<feature type="transmembrane region" description="Helical" evidence="3">
    <location>
        <begin position="220"/>
        <end position="240"/>
    </location>
</feature>
<proteinExistence type="predicted"/>
<dbReference type="Gene3D" id="4.10.240.10">
    <property type="entry name" value="Zn(2)-C6 fungal-type DNA-binding domain"/>
    <property type="match status" value="1"/>
</dbReference>
<evidence type="ECO:0000313" key="6">
    <source>
        <dbReference type="Proteomes" id="UP000240760"/>
    </source>
</evidence>
<reference evidence="5 6" key="1">
    <citation type="submission" date="2016-07" db="EMBL/GenBank/DDBJ databases">
        <title>Multiple horizontal gene transfer events from other fungi enriched the ability of initially mycotrophic Trichoderma (Ascomycota) to feed on dead plant biomass.</title>
        <authorList>
            <consortium name="DOE Joint Genome Institute"/>
            <person name="Aerts A."/>
            <person name="Atanasova L."/>
            <person name="Chenthamara K."/>
            <person name="Zhang J."/>
            <person name="Grujic M."/>
            <person name="Henrissat B."/>
            <person name="Kuo A."/>
            <person name="Salamov A."/>
            <person name="Lipzen A."/>
            <person name="Labutti K."/>
            <person name="Barry K."/>
            <person name="Miao Y."/>
            <person name="Rahimi M.J."/>
            <person name="Shen Q."/>
            <person name="Grigoriev I.V."/>
            <person name="Kubicek C.P."/>
            <person name="Druzhinina I.S."/>
        </authorList>
    </citation>
    <scope>NUCLEOTIDE SEQUENCE [LARGE SCALE GENOMIC DNA]</scope>
    <source>
        <strain evidence="5 6">ATCC 18648</strain>
    </source>
</reference>
<dbReference type="Pfam" id="PF00172">
    <property type="entry name" value="Zn_clus"/>
    <property type="match status" value="1"/>
</dbReference>
<dbReference type="CDD" id="cd00067">
    <property type="entry name" value="GAL4"/>
    <property type="match status" value="1"/>
</dbReference>
<name>A0A2T4BR37_TRILO</name>
<gene>
    <name evidence="5" type="ORF">M440DRAFT_1141905</name>
</gene>
<evidence type="ECO:0000256" key="1">
    <source>
        <dbReference type="ARBA" id="ARBA00023242"/>
    </source>
</evidence>
<keyword evidence="6" id="KW-1185">Reference proteome</keyword>
<keyword evidence="1" id="KW-0539">Nucleus</keyword>
<dbReference type="GO" id="GO:0008270">
    <property type="term" value="F:zinc ion binding"/>
    <property type="evidence" value="ECO:0007669"/>
    <property type="project" value="InterPro"/>
</dbReference>
<dbReference type="InterPro" id="IPR001138">
    <property type="entry name" value="Zn2Cys6_DnaBD"/>
</dbReference>
<feature type="compositionally biased region" description="Polar residues" evidence="2">
    <location>
        <begin position="1"/>
        <end position="16"/>
    </location>
</feature>
<keyword evidence="3" id="KW-0472">Membrane</keyword>
<dbReference type="PANTHER" id="PTHR47785:SF5">
    <property type="entry name" value="ZN(II)2CYS6 TRANSCRIPTION FACTOR (EUROFUNG)"/>
    <property type="match status" value="1"/>
</dbReference>
<dbReference type="Proteomes" id="UP000240760">
    <property type="component" value="Unassembled WGS sequence"/>
</dbReference>
<dbReference type="SMART" id="SM00066">
    <property type="entry name" value="GAL4"/>
    <property type="match status" value="1"/>
</dbReference>
<keyword evidence="3" id="KW-1133">Transmembrane helix</keyword>
<dbReference type="GO" id="GO:0000981">
    <property type="term" value="F:DNA-binding transcription factor activity, RNA polymerase II-specific"/>
    <property type="evidence" value="ECO:0007669"/>
    <property type="project" value="InterPro"/>
</dbReference>